<dbReference type="GO" id="GO:0033281">
    <property type="term" value="C:TAT protein transport complex"/>
    <property type="evidence" value="ECO:0007669"/>
    <property type="project" value="UniProtKB-UniRule"/>
</dbReference>
<dbReference type="EMBL" id="AVQL01000437">
    <property type="protein sequence ID" value="KEQ01087.1"/>
    <property type="molecule type" value="Genomic_DNA"/>
</dbReference>
<feature type="region of interest" description="Disordered" evidence="11">
    <location>
        <begin position="136"/>
        <end position="158"/>
    </location>
</feature>
<evidence type="ECO:0000313" key="12">
    <source>
        <dbReference type="EMBL" id="KEQ01087.1"/>
    </source>
</evidence>
<protein>
    <recommendedName>
        <fullName evidence="10">Sec-independent protein translocase protein TatB</fullName>
    </recommendedName>
</protein>
<comment type="similarity">
    <text evidence="10">Belongs to the TatB family.</text>
</comment>
<evidence type="ECO:0000256" key="3">
    <source>
        <dbReference type="ARBA" id="ARBA00022475"/>
    </source>
</evidence>
<keyword evidence="3 10" id="KW-1003">Cell membrane</keyword>
<proteinExistence type="inferred from homology"/>
<gene>
    <name evidence="10" type="primary">tatB</name>
    <name evidence="12" type="ORF">SASC598J21_011610</name>
</gene>
<evidence type="ECO:0000256" key="9">
    <source>
        <dbReference type="ARBA" id="ARBA00023136"/>
    </source>
</evidence>
<evidence type="ECO:0000256" key="7">
    <source>
        <dbReference type="ARBA" id="ARBA00022989"/>
    </source>
</evidence>
<dbReference type="HAMAP" id="MF_00237">
    <property type="entry name" value="TatB"/>
    <property type="match status" value="1"/>
</dbReference>
<dbReference type="AlphaFoldDB" id="A0A074VB38"/>
<evidence type="ECO:0000256" key="8">
    <source>
        <dbReference type="ARBA" id="ARBA00023010"/>
    </source>
</evidence>
<dbReference type="Proteomes" id="UP000027644">
    <property type="component" value="Unassembled WGS sequence"/>
</dbReference>
<keyword evidence="9 10" id="KW-0472">Membrane</keyword>
<evidence type="ECO:0000313" key="13">
    <source>
        <dbReference type="Proteomes" id="UP000027644"/>
    </source>
</evidence>
<dbReference type="GO" id="GO:0043953">
    <property type="term" value="P:protein transport by the Tat complex"/>
    <property type="evidence" value="ECO:0007669"/>
    <property type="project" value="UniProtKB-UniRule"/>
</dbReference>
<feature type="region of interest" description="Disordered" evidence="11">
    <location>
        <begin position="93"/>
        <end position="117"/>
    </location>
</feature>
<dbReference type="NCBIfam" id="TIGR01410">
    <property type="entry name" value="tatB"/>
    <property type="match status" value="1"/>
</dbReference>
<evidence type="ECO:0000256" key="10">
    <source>
        <dbReference type="HAMAP-Rule" id="MF_00237"/>
    </source>
</evidence>
<evidence type="ECO:0000256" key="5">
    <source>
        <dbReference type="ARBA" id="ARBA00022692"/>
    </source>
</evidence>
<keyword evidence="8 10" id="KW-0811">Translocation</keyword>
<keyword evidence="4" id="KW-0997">Cell inner membrane</keyword>
<dbReference type="InterPro" id="IPR003369">
    <property type="entry name" value="TatA/B/E"/>
</dbReference>
<comment type="subcellular location">
    <subcellularLocation>
        <location evidence="10">Cell membrane</location>
        <topology evidence="10">Single-pass membrane protein</topology>
    </subcellularLocation>
    <subcellularLocation>
        <location evidence="1">Membrane</location>
        <topology evidence="1">Single-pass membrane protein</topology>
    </subcellularLocation>
</comment>
<keyword evidence="5 10" id="KW-0812">Transmembrane</keyword>
<dbReference type="PRINTS" id="PR01506">
    <property type="entry name" value="TATBPROTEIN"/>
</dbReference>
<feature type="compositionally biased region" description="Polar residues" evidence="11">
    <location>
        <begin position="103"/>
        <end position="116"/>
    </location>
</feature>
<evidence type="ECO:0000256" key="6">
    <source>
        <dbReference type="ARBA" id="ARBA00022927"/>
    </source>
</evidence>
<reference evidence="12 13" key="1">
    <citation type="journal article" date="2014" name="PLoS Genet.">
        <title>Hidden diversity in honey bee gut symbionts detected by single-cell genomics.</title>
        <authorList>
            <person name="Engel P."/>
            <person name="Stepanauskas R."/>
            <person name="Moran N."/>
        </authorList>
    </citation>
    <scope>NUCLEOTIDE SEQUENCE [LARGE SCALE GENOMIC DNA]</scope>
    <source>
        <strain evidence="12 13">SCGC AB-598-J21</strain>
    </source>
</reference>
<keyword evidence="2 10" id="KW-0813">Transport</keyword>
<dbReference type="PANTHER" id="PTHR33162">
    <property type="entry name" value="SEC-INDEPENDENT PROTEIN TRANSLOCASE PROTEIN TATA, CHLOROPLASTIC"/>
    <property type="match status" value="1"/>
</dbReference>
<dbReference type="GO" id="GO:0008320">
    <property type="term" value="F:protein transmembrane transporter activity"/>
    <property type="evidence" value="ECO:0007669"/>
    <property type="project" value="UniProtKB-UniRule"/>
</dbReference>
<accession>A0A074VB38</accession>
<evidence type="ECO:0000256" key="11">
    <source>
        <dbReference type="SAM" id="MobiDB-lite"/>
    </source>
</evidence>
<comment type="subunit">
    <text evidence="10">The Tat system comprises two distinct complexes: a TatABC complex, containing multiple copies of TatA, TatB and TatC subunits, and a separate TatA complex, containing only TatA subunits. Substrates initially bind to the TatABC complex, which probably triggers association of the separate TatA complex to form the active translocon.</text>
</comment>
<keyword evidence="6 10" id="KW-0653">Protein transport</keyword>
<dbReference type="Gene3D" id="1.20.5.3310">
    <property type="match status" value="1"/>
</dbReference>
<dbReference type="PANTHER" id="PTHR33162:SF1">
    <property type="entry name" value="SEC-INDEPENDENT PROTEIN TRANSLOCASE PROTEIN TATA, CHLOROPLASTIC"/>
    <property type="match status" value="1"/>
</dbReference>
<dbReference type="Pfam" id="PF02416">
    <property type="entry name" value="TatA_B_E"/>
    <property type="match status" value="1"/>
</dbReference>
<name>A0A074VB38_9NEIS</name>
<comment type="function">
    <text evidence="10">Part of the twin-arginine translocation (Tat) system that transports large folded proteins containing a characteristic twin-arginine motif in their signal peptide across membranes. Together with TatC, TatB is part of a receptor directly interacting with Tat signal peptides. TatB may form an oligomeric binding site that transiently accommodates folded Tat precursor proteins before their translocation.</text>
</comment>
<evidence type="ECO:0000256" key="4">
    <source>
        <dbReference type="ARBA" id="ARBA00022519"/>
    </source>
</evidence>
<comment type="caution">
    <text evidence="12">The sequence shown here is derived from an EMBL/GenBank/DDBJ whole genome shotgun (WGS) entry which is preliminary data.</text>
</comment>
<sequence length="158" mass="17854">MFGLGFGEILLIAAVALVVLGPERLPKVARSAGLWVGRIQNFINNVKTELSQQAGVAEFRQARDSIEAAARSFEQDINANVHSIRGEVDALKRQLSKDEQQAETDSTPEFSGSSQDYHLPVREAPLLHRVSLRRQALQRRRDMRPRHSITPKLRVRRH</sequence>
<evidence type="ECO:0000256" key="1">
    <source>
        <dbReference type="ARBA" id="ARBA00004167"/>
    </source>
</evidence>
<evidence type="ECO:0000256" key="2">
    <source>
        <dbReference type="ARBA" id="ARBA00022448"/>
    </source>
</evidence>
<organism evidence="12 13">
    <name type="scientific">Snodgrassella alvi SCGC AB-598-J21</name>
    <dbReference type="NCBI Taxonomy" id="1385367"/>
    <lineage>
        <taxon>Bacteria</taxon>
        <taxon>Pseudomonadati</taxon>
        <taxon>Pseudomonadota</taxon>
        <taxon>Betaproteobacteria</taxon>
        <taxon>Neisseriales</taxon>
        <taxon>Neisseriaceae</taxon>
        <taxon>Snodgrassella</taxon>
    </lineage>
</organism>
<dbReference type="InterPro" id="IPR018448">
    <property type="entry name" value="TatB"/>
</dbReference>
<keyword evidence="7 10" id="KW-1133">Transmembrane helix</keyword>